<protein>
    <recommendedName>
        <fullName evidence="2">dTDP-4-dehydrorhamnose 3,5-epimerase</fullName>
    </recommendedName>
</protein>
<organism evidence="1">
    <name type="scientific">marine metagenome</name>
    <dbReference type="NCBI Taxonomy" id="408172"/>
    <lineage>
        <taxon>unclassified sequences</taxon>
        <taxon>metagenomes</taxon>
        <taxon>ecological metagenomes</taxon>
    </lineage>
</organism>
<dbReference type="Gene3D" id="2.60.120.10">
    <property type="entry name" value="Jelly Rolls"/>
    <property type="match status" value="1"/>
</dbReference>
<sequence length="175" mass="19951">VVIIEPTVHSDKRGYFFESFKTSDFQEHGLPTHFVQDNQAKSTKGVLRGLHYQLEYPQGKLVWVTAGKVMDVAVDIRKESPTFGQHVSTALDNKTHNRLYIPPGFAHGYYVLSETAVFQYKCTDYYHPEDEYGINWNDPGIGIKWTNGNKLVSNKDNALPNLENMDPELLPRYSG</sequence>
<dbReference type="PANTHER" id="PTHR21047">
    <property type="entry name" value="DTDP-6-DEOXY-D-GLUCOSE-3,5 EPIMERASE"/>
    <property type="match status" value="1"/>
</dbReference>
<name>A0A381PQY7_9ZZZZ</name>
<feature type="non-terminal residue" evidence="1">
    <location>
        <position position="1"/>
    </location>
</feature>
<dbReference type="InterPro" id="IPR011051">
    <property type="entry name" value="RmlC_Cupin_sf"/>
</dbReference>
<proteinExistence type="predicted"/>
<dbReference type="PANTHER" id="PTHR21047:SF2">
    <property type="entry name" value="THYMIDINE DIPHOSPHO-4-KETO-RHAMNOSE 3,5-EPIMERASE"/>
    <property type="match status" value="1"/>
</dbReference>
<reference evidence="1" key="1">
    <citation type="submission" date="2018-05" db="EMBL/GenBank/DDBJ databases">
        <authorList>
            <person name="Lanie J.A."/>
            <person name="Ng W.-L."/>
            <person name="Kazmierczak K.M."/>
            <person name="Andrzejewski T.M."/>
            <person name="Davidsen T.M."/>
            <person name="Wayne K.J."/>
            <person name="Tettelin H."/>
            <person name="Glass J.I."/>
            <person name="Rusch D."/>
            <person name="Podicherti R."/>
            <person name="Tsui H.-C.T."/>
            <person name="Winkler M.E."/>
        </authorList>
    </citation>
    <scope>NUCLEOTIDE SEQUENCE</scope>
</reference>
<dbReference type="SUPFAM" id="SSF51182">
    <property type="entry name" value="RmlC-like cupins"/>
    <property type="match status" value="1"/>
</dbReference>
<dbReference type="GO" id="GO:0019305">
    <property type="term" value="P:dTDP-rhamnose biosynthetic process"/>
    <property type="evidence" value="ECO:0007669"/>
    <property type="project" value="TreeGrafter"/>
</dbReference>
<dbReference type="Pfam" id="PF00908">
    <property type="entry name" value="dTDP_sugar_isom"/>
    <property type="match status" value="1"/>
</dbReference>
<dbReference type="CDD" id="cd00438">
    <property type="entry name" value="cupin_RmlC"/>
    <property type="match status" value="1"/>
</dbReference>
<dbReference type="InterPro" id="IPR014710">
    <property type="entry name" value="RmlC-like_jellyroll"/>
</dbReference>
<dbReference type="NCBIfam" id="TIGR01221">
    <property type="entry name" value="rmlC"/>
    <property type="match status" value="1"/>
</dbReference>
<evidence type="ECO:0008006" key="2">
    <source>
        <dbReference type="Google" id="ProtNLM"/>
    </source>
</evidence>
<dbReference type="InterPro" id="IPR000888">
    <property type="entry name" value="RmlC-like"/>
</dbReference>
<dbReference type="GO" id="GO:0000271">
    <property type="term" value="P:polysaccharide biosynthetic process"/>
    <property type="evidence" value="ECO:0007669"/>
    <property type="project" value="TreeGrafter"/>
</dbReference>
<dbReference type="GO" id="GO:0008830">
    <property type="term" value="F:dTDP-4-dehydrorhamnose 3,5-epimerase activity"/>
    <property type="evidence" value="ECO:0007669"/>
    <property type="project" value="InterPro"/>
</dbReference>
<gene>
    <name evidence="1" type="ORF">METZ01_LOCUS20757</name>
</gene>
<accession>A0A381PQY7</accession>
<dbReference type="EMBL" id="UINC01001025">
    <property type="protein sequence ID" value="SUZ67903.1"/>
    <property type="molecule type" value="Genomic_DNA"/>
</dbReference>
<dbReference type="GO" id="GO:0005829">
    <property type="term" value="C:cytosol"/>
    <property type="evidence" value="ECO:0007669"/>
    <property type="project" value="TreeGrafter"/>
</dbReference>
<dbReference type="AlphaFoldDB" id="A0A381PQY7"/>
<evidence type="ECO:0000313" key="1">
    <source>
        <dbReference type="EMBL" id="SUZ67903.1"/>
    </source>
</evidence>